<accession>B1C2C3</accession>
<reference evidence="4" key="1">
    <citation type="submission" date="2008-02" db="EMBL/GenBank/DDBJ databases">
        <authorList>
            <person name="Fulton L."/>
            <person name="Clifton S."/>
            <person name="Fulton B."/>
            <person name="Xu J."/>
            <person name="Minx P."/>
            <person name="Pepin K.H."/>
            <person name="Johnson M."/>
            <person name="Thiruvilangam P."/>
            <person name="Bhonagiri V."/>
            <person name="Nash W.E."/>
            <person name="Mardis E.R."/>
            <person name="Wilson R.K."/>
        </authorList>
    </citation>
    <scope>NUCLEOTIDE SEQUENCE [LARGE SCALE GENOMIC DNA]</scope>
    <source>
        <strain evidence="4">DSM 1552</strain>
    </source>
</reference>
<dbReference type="InterPro" id="IPR034829">
    <property type="entry name" value="DnaD-like_sf"/>
</dbReference>
<dbReference type="InterPro" id="IPR006343">
    <property type="entry name" value="DnaB/C_C"/>
</dbReference>
<protein>
    <submittedName>
        <fullName evidence="4">DnaD domain protein</fullName>
    </submittedName>
</protein>
<evidence type="ECO:0000259" key="2">
    <source>
        <dbReference type="Pfam" id="PF07261"/>
    </source>
</evidence>
<dbReference type="NCBIfam" id="TIGR01446">
    <property type="entry name" value="DnaD_dom"/>
    <property type="match status" value="1"/>
</dbReference>
<dbReference type="AlphaFoldDB" id="B1C2C3"/>
<dbReference type="InterPro" id="IPR036388">
    <property type="entry name" value="WH-like_DNA-bd_sf"/>
</dbReference>
<dbReference type="Pfam" id="PF07261">
    <property type="entry name" value="DnaB_2"/>
    <property type="match status" value="1"/>
</dbReference>
<dbReference type="SUPFAM" id="SSF158499">
    <property type="entry name" value="DnaD domain-like"/>
    <property type="match status" value="1"/>
</dbReference>
<dbReference type="HOGENOM" id="CLU_091656_0_1_9"/>
<feature type="domain" description="DnaD N-terminal" evidence="3">
    <location>
        <begin position="22"/>
        <end position="85"/>
    </location>
</feature>
<dbReference type="STRING" id="428126.CLOSPI_01383"/>
<dbReference type="EMBL" id="ABIK02000009">
    <property type="protein sequence ID" value="EDS74799.1"/>
    <property type="molecule type" value="Genomic_DNA"/>
</dbReference>
<dbReference type="Proteomes" id="UP000004910">
    <property type="component" value="Unassembled WGS sequence"/>
</dbReference>
<gene>
    <name evidence="4" type="ORF">CLOSPI_01383</name>
</gene>
<dbReference type="Pfam" id="PF21984">
    <property type="entry name" value="DnaD_N"/>
    <property type="match status" value="1"/>
</dbReference>
<proteinExistence type="inferred from homology"/>
<dbReference type="eggNOG" id="COG3935">
    <property type="taxonomic scope" value="Bacteria"/>
</dbReference>
<dbReference type="Gene3D" id="1.10.10.10">
    <property type="entry name" value="Winged helix-like DNA-binding domain superfamily/Winged helix DNA-binding domain"/>
    <property type="match status" value="1"/>
</dbReference>
<sequence>MIIIGNYMLKELIENKCIDIGRLLLLRAKELQIEDNECHILLLVYNLKEIGVKTVTPQMIQNYSTLSNQELNKVLGSLLEKKFIYNHLGAINLNNLTEKLLDKDEDSAEKENDFDLIAIFEEQFARALSPIEINIIKEWKNSNYSDDMIVKALKEAVKSQVFNFRYIERILINWSQNGVKQRYIEQDEPKRTVPVSDYKWWENE</sequence>
<dbReference type="PANTHER" id="PTHR37293">
    <property type="entry name" value="PHAGE REPLICATION PROTEIN-RELATED"/>
    <property type="match status" value="1"/>
</dbReference>
<feature type="domain" description="DnaB/C C-terminal" evidence="2">
    <location>
        <begin position="118"/>
        <end position="180"/>
    </location>
</feature>
<evidence type="ECO:0000259" key="3">
    <source>
        <dbReference type="Pfam" id="PF21984"/>
    </source>
</evidence>
<evidence type="ECO:0000256" key="1">
    <source>
        <dbReference type="ARBA" id="ARBA00093462"/>
    </source>
</evidence>
<dbReference type="InterPro" id="IPR053843">
    <property type="entry name" value="DnaD_N"/>
</dbReference>
<comment type="caution">
    <text evidence="4">The sequence shown here is derived from an EMBL/GenBank/DDBJ whole genome shotgun (WGS) entry which is preliminary data.</text>
</comment>
<organism evidence="4 5">
    <name type="scientific">Thomasclavelia spiroformis DSM 1552</name>
    <dbReference type="NCBI Taxonomy" id="428126"/>
    <lineage>
        <taxon>Bacteria</taxon>
        <taxon>Bacillati</taxon>
        <taxon>Bacillota</taxon>
        <taxon>Erysipelotrichia</taxon>
        <taxon>Erysipelotrichales</taxon>
        <taxon>Coprobacillaceae</taxon>
        <taxon>Thomasclavelia</taxon>
    </lineage>
</organism>
<dbReference type="InterPro" id="IPR053162">
    <property type="entry name" value="DnaD"/>
</dbReference>
<evidence type="ECO:0000313" key="5">
    <source>
        <dbReference type="Proteomes" id="UP000004910"/>
    </source>
</evidence>
<dbReference type="PANTHER" id="PTHR37293:SF6">
    <property type="entry name" value="DNA REPLICATION PROTEIN DNAD"/>
    <property type="match status" value="1"/>
</dbReference>
<keyword evidence="5" id="KW-1185">Reference proteome</keyword>
<name>B1C2C3_9FIRM</name>
<reference evidence="4" key="2">
    <citation type="submission" date="2014-06" db="EMBL/GenBank/DDBJ databases">
        <title>Draft genome sequence of Clostridium spiroforme (DSM 1552).</title>
        <authorList>
            <person name="Sudarsanam P."/>
            <person name="Ley R."/>
            <person name="Guruge J."/>
            <person name="Turnbaugh P.J."/>
            <person name="Mahowald M."/>
            <person name="Liep D."/>
            <person name="Gordon J."/>
        </authorList>
    </citation>
    <scope>NUCLEOTIDE SEQUENCE</scope>
    <source>
        <strain evidence="4">DSM 1552</strain>
    </source>
</reference>
<evidence type="ECO:0000313" key="4">
    <source>
        <dbReference type="EMBL" id="EDS74799.1"/>
    </source>
</evidence>
<comment type="similarity">
    <text evidence="1">Belongs to the DnaB/DnaD family.</text>
</comment>
<dbReference type="Gene3D" id="1.10.10.630">
    <property type="entry name" value="DnaD domain-like"/>
    <property type="match status" value="1"/>
</dbReference>